<evidence type="ECO:0000313" key="1">
    <source>
        <dbReference type="EMBL" id="GFY69692.1"/>
    </source>
</evidence>
<proteinExistence type="predicted"/>
<dbReference type="EMBL" id="BMAV01017742">
    <property type="protein sequence ID" value="GFY69692.1"/>
    <property type="molecule type" value="Genomic_DNA"/>
</dbReference>
<protein>
    <submittedName>
        <fullName evidence="1">Uncharacterized protein</fullName>
    </submittedName>
</protein>
<comment type="caution">
    <text evidence="1">The sequence shown here is derived from an EMBL/GenBank/DDBJ whole genome shotgun (WGS) entry which is preliminary data.</text>
</comment>
<dbReference type="AlphaFoldDB" id="A0A8X6YFH9"/>
<sequence>MLPLVAAIVVTRDSLIFSAEPLKVKSGNIFHIQTAPYISIIANESDSGPSNQLVTFCSCCNAVCKGSSPGDWWRFSHVLEVPRNLLESMLVQKSREKRKL</sequence>
<keyword evidence="2" id="KW-1185">Reference proteome</keyword>
<accession>A0A8X6YFH9</accession>
<evidence type="ECO:0000313" key="2">
    <source>
        <dbReference type="Proteomes" id="UP000886998"/>
    </source>
</evidence>
<name>A0A8X6YFH9_9ARAC</name>
<dbReference type="Proteomes" id="UP000886998">
    <property type="component" value="Unassembled WGS sequence"/>
</dbReference>
<organism evidence="1 2">
    <name type="scientific">Trichonephila inaurata madagascariensis</name>
    <dbReference type="NCBI Taxonomy" id="2747483"/>
    <lineage>
        <taxon>Eukaryota</taxon>
        <taxon>Metazoa</taxon>
        <taxon>Ecdysozoa</taxon>
        <taxon>Arthropoda</taxon>
        <taxon>Chelicerata</taxon>
        <taxon>Arachnida</taxon>
        <taxon>Araneae</taxon>
        <taxon>Araneomorphae</taxon>
        <taxon>Entelegynae</taxon>
        <taxon>Araneoidea</taxon>
        <taxon>Nephilidae</taxon>
        <taxon>Trichonephila</taxon>
        <taxon>Trichonephila inaurata</taxon>
    </lineage>
</organism>
<gene>
    <name evidence="1" type="ORF">TNIN_484031</name>
</gene>
<reference evidence="1" key="1">
    <citation type="submission" date="2020-08" db="EMBL/GenBank/DDBJ databases">
        <title>Multicomponent nature underlies the extraordinary mechanical properties of spider dragline silk.</title>
        <authorList>
            <person name="Kono N."/>
            <person name="Nakamura H."/>
            <person name="Mori M."/>
            <person name="Yoshida Y."/>
            <person name="Ohtoshi R."/>
            <person name="Malay A.D."/>
            <person name="Moran D.A.P."/>
            <person name="Tomita M."/>
            <person name="Numata K."/>
            <person name="Arakawa K."/>
        </authorList>
    </citation>
    <scope>NUCLEOTIDE SEQUENCE</scope>
</reference>